<evidence type="ECO:0000256" key="2">
    <source>
        <dbReference type="ARBA" id="ARBA00022553"/>
    </source>
</evidence>
<evidence type="ECO:0000256" key="1">
    <source>
        <dbReference type="ARBA" id="ARBA00022450"/>
    </source>
</evidence>
<reference evidence="4 5" key="1">
    <citation type="submission" date="2024-05" db="EMBL/GenBank/DDBJ databases">
        <title>Genetic variation in Jamaican populations of the coffee berry borer (Hypothenemus hampei).</title>
        <authorList>
            <person name="Errbii M."/>
            <person name="Myrie A."/>
        </authorList>
    </citation>
    <scope>NUCLEOTIDE SEQUENCE [LARGE SCALE GENOMIC DNA]</scope>
    <source>
        <strain evidence="4">JA-Hopewell-2020-01-JO</strain>
        <tissue evidence="4">Whole body</tissue>
    </source>
</reference>
<dbReference type="FunFam" id="3.30.300.30:FF:000030">
    <property type="entry name" value="Mutant e4 ebony"/>
    <property type="match status" value="1"/>
</dbReference>
<dbReference type="InterPro" id="IPR036736">
    <property type="entry name" value="ACP-like_sf"/>
</dbReference>
<dbReference type="Gene3D" id="3.40.50.12780">
    <property type="entry name" value="N-terminal domain of ligase-like"/>
    <property type="match status" value="1"/>
</dbReference>
<dbReference type="SUPFAM" id="SSF47336">
    <property type="entry name" value="ACP-like"/>
    <property type="match status" value="1"/>
</dbReference>
<dbReference type="SUPFAM" id="SSF56801">
    <property type="entry name" value="Acetyl-CoA synthetase-like"/>
    <property type="match status" value="1"/>
</dbReference>
<gene>
    <name evidence="4" type="ORF">ABEB36_005604</name>
</gene>
<sequence>MGTLPHLSILKGPNRPLKPNYLSKLFEEVANGPQKNNIALIFNENGILKQHTYEEIDKLTNQIARTIRQTIVHNNLGRNPDGDYIVAVNMHPSDSLVITLLAIWKAGCAYLPLDHAFPGPRIEHIIRESRPVLVIFDEDSQFYLDIYKFSFETMMELSVQNPEEFLNDEEKLFHLKDDLGIVLYTSGSTGVPKGVRLPHKVIINRLQWQFKRFPYNPSEKTCVFKTALTFVDSVCEIWGPLINGLSLLVIPKHITQDPQKLVKVIDEFQIERLVLVPSLLRSLLLYLGLHENKAALRSLKLWVCSGETLVVSLAEEFFQHFNNDDYTLCNFYGSTEIMGDVTYHVIEDLQQLEHQQKVPIGLPVDNTIIYLLDKDFRPVKSGDVGELFVAGLNLAAGYVNGRDPEKFIENPLAIDPNYGKLYRTGDFARIEKGILVYEGRTDSQIKIRGHRVDLSEVEKAVNSIKNVDKAVVLCYKPGEVNQALLAFVTTKGLVSEHQIEVLLREKLTNYMIPQVVLVERIPLLVNGKIDRQALLKMYENTNNNVDLIPEIEIDYEGVSAHHKKAAEDLFNTVAAVLGRSARNAISIHSNFYEIGGNSLNSIFTISKLTEQGYHINITDFISAIDFGEVLERMTENTIVKKQPPSFTSEMLRPEHKLSVLDMITTSFYQKADLEQWIISEISVSDYDELIDALWEPLLEKNLSFVARNETGKICGVSLNFDARDEPEMEIKSKLNVIFEFLESVEGPIRDNQLPPGKGKVLHSFMMGTHSTLSAKENVAVFQFMEEENLRLAKSRGFAGIFTTNTSPLTQQLGGDVFNYQNLLEYQVNTYVASDGTKPFGLAPDDQRAIVHWKQI</sequence>
<dbReference type="PANTHER" id="PTHR44845:SF6">
    <property type="entry name" value="BETA-ALANINE-ACTIVATING ENZYME"/>
    <property type="match status" value="1"/>
</dbReference>
<dbReference type="Gene3D" id="3.40.630.30">
    <property type="match status" value="1"/>
</dbReference>
<dbReference type="Gene3D" id="3.30.300.30">
    <property type="match status" value="1"/>
</dbReference>
<evidence type="ECO:0000313" key="4">
    <source>
        <dbReference type="EMBL" id="KAL1506202.1"/>
    </source>
</evidence>
<dbReference type="PANTHER" id="PTHR44845">
    <property type="entry name" value="CARRIER DOMAIN-CONTAINING PROTEIN"/>
    <property type="match status" value="1"/>
</dbReference>
<name>A0ABD1EYU6_HYPHA</name>
<dbReference type="InterPro" id="IPR020845">
    <property type="entry name" value="AMP-binding_CS"/>
</dbReference>
<dbReference type="InterPro" id="IPR000873">
    <property type="entry name" value="AMP-dep_synth/lig_dom"/>
</dbReference>
<keyword evidence="5" id="KW-1185">Reference proteome</keyword>
<keyword evidence="2" id="KW-0597">Phosphoprotein</keyword>
<keyword evidence="1" id="KW-0596">Phosphopantetheine</keyword>
<dbReference type="Pfam" id="PF00501">
    <property type="entry name" value="AMP-binding"/>
    <property type="match status" value="1"/>
</dbReference>
<dbReference type="AlphaFoldDB" id="A0ABD1EYU6"/>
<dbReference type="Proteomes" id="UP001566132">
    <property type="component" value="Unassembled WGS sequence"/>
</dbReference>
<dbReference type="EMBL" id="JBDJPC010000004">
    <property type="protein sequence ID" value="KAL1506202.1"/>
    <property type="molecule type" value="Genomic_DNA"/>
</dbReference>
<dbReference type="CDD" id="cd05930">
    <property type="entry name" value="A_NRPS"/>
    <property type="match status" value="1"/>
</dbReference>
<dbReference type="PROSITE" id="PS00455">
    <property type="entry name" value="AMP_BINDING"/>
    <property type="match status" value="1"/>
</dbReference>
<evidence type="ECO:0000259" key="3">
    <source>
        <dbReference type="Pfam" id="PF00501"/>
    </source>
</evidence>
<protein>
    <recommendedName>
        <fullName evidence="3">AMP-dependent synthetase/ligase domain-containing protein</fullName>
    </recommendedName>
</protein>
<dbReference type="InterPro" id="IPR045851">
    <property type="entry name" value="AMP-bd_C_sf"/>
</dbReference>
<dbReference type="Gene3D" id="1.10.1200.10">
    <property type="entry name" value="ACP-like"/>
    <property type="match status" value="1"/>
</dbReference>
<dbReference type="InterPro" id="IPR042099">
    <property type="entry name" value="ANL_N_sf"/>
</dbReference>
<organism evidence="4 5">
    <name type="scientific">Hypothenemus hampei</name>
    <name type="common">Coffee berry borer</name>
    <dbReference type="NCBI Taxonomy" id="57062"/>
    <lineage>
        <taxon>Eukaryota</taxon>
        <taxon>Metazoa</taxon>
        <taxon>Ecdysozoa</taxon>
        <taxon>Arthropoda</taxon>
        <taxon>Hexapoda</taxon>
        <taxon>Insecta</taxon>
        <taxon>Pterygota</taxon>
        <taxon>Neoptera</taxon>
        <taxon>Endopterygota</taxon>
        <taxon>Coleoptera</taxon>
        <taxon>Polyphaga</taxon>
        <taxon>Cucujiformia</taxon>
        <taxon>Curculionidae</taxon>
        <taxon>Scolytinae</taxon>
        <taxon>Hypothenemus</taxon>
    </lineage>
</organism>
<dbReference type="FunFam" id="3.40.630.30:FF:000088">
    <property type="entry name" value="Ebony protein"/>
    <property type="match status" value="1"/>
</dbReference>
<evidence type="ECO:0000313" key="5">
    <source>
        <dbReference type="Proteomes" id="UP001566132"/>
    </source>
</evidence>
<proteinExistence type="predicted"/>
<feature type="domain" description="AMP-dependent synthetase/ligase" evidence="3">
    <location>
        <begin position="27"/>
        <end position="398"/>
    </location>
</feature>
<accession>A0ABD1EYU6</accession>
<dbReference type="FunFam" id="3.40.50.12780:FF:000038">
    <property type="entry name" value="Ebony protein"/>
    <property type="match status" value="1"/>
</dbReference>
<comment type="caution">
    <text evidence="4">The sequence shown here is derived from an EMBL/GenBank/DDBJ whole genome shotgun (WGS) entry which is preliminary data.</text>
</comment>